<dbReference type="Proteomes" id="UP000297982">
    <property type="component" value="Unassembled WGS sequence"/>
</dbReference>
<evidence type="ECO:0000256" key="6">
    <source>
        <dbReference type="ARBA" id="ARBA00022723"/>
    </source>
</evidence>
<comment type="similarity">
    <text evidence="2 12">Belongs to the FPP/GGPP synthase family.</text>
</comment>
<evidence type="ECO:0000256" key="10">
    <source>
        <dbReference type="ARBA" id="ARBA00032873"/>
    </source>
</evidence>
<dbReference type="PROSITE" id="PS00723">
    <property type="entry name" value="POLYPRENYL_SYNTHASE_1"/>
    <property type="match status" value="1"/>
</dbReference>
<dbReference type="GO" id="GO:0004337">
    <property type="term" value="F:(2E,6E)-farnesyl diphosphate synthase activity"/>
    <property type="evidence" value="ECO:0007669"/>
    <property type="project" value="UniProtKB-EC"/>
</dbReference>
<name>A0A4Z0H2Q4_9BACI</name>
<dbReference type="EMBL" id="SRJC01000001">
    <property type="protein sequence ID" value="TGB04350.1"/>
    <property type="molecule type" value="Genomic_DNA"/>
</dbReference>
<dbReference type="InterPro" id="IPR008949">
    <property type="entry name" value="Isoprenoid_synthase_dom_sf"/>
</dbReference>
<dbReference type="InterPro" id="IPR033749">
    <property type="entry name" value="Polyprenyl_synt_CS"/>
</dbReference>
<accession>A0A4Z0H2Q4</accession>
<evidence type="ECO:0000313" key="14">
    <source>
        <dbReference type="Proteomes" id="UP000297982"/>
    </source>
</evidence>
<comment type="catalytic activity">
    <reaction evidence="11">
        <text>isopentenyl diphosphate + (2E)-geranyl diphosphate = (2E,6E)-farnesyl diphosphate + diphosphate</text>
        <dbReference type="Rhea" id="RHEA:19361"/>
        <dbReference type="ChEBI" id="CHEBI:33019"/>
        <dbReference type="ChEBI" id="CHEBI:58057"/>
        <dbReference type="ChEBI" id="CHEBI:128769"/>
        <dbReference type="ChEBI" id="CHEBI:175763"/>
        <dbReference type="EC" id="2.5.1.10"/>
    </reaction>
</comment>
<dbReference type="InterPro" id="IPR000092">
    <property type="entry name" value="Polyprenyl_synt"/>
</dbReference>
<reference evidence="13 14" key="1">
    <citation type="journal article" date="2003" name="Int. J. Syst. Evol. Microbiol.">
        <title>Halobacillus salinus sp. nov., isolated from a salt lake on the coast of the East Sea in Korea.</title>
        <authorList>
            <person name="Yoon J.H."/>
            <person name="Kang K.H."/>
            <person name="Park Y.H."/>
        </authorList>
    </citation>
    <scope>NUCLEOTIDE SEQUENCE [LARGE SCALE GENOMIC DNA]</scope>
    <source>
        <strain evidence="13 14">HSL-3</strain>
    </source>
</reference>
<evidence type="ECO:0000256" key="9">
    <source>
        <dbReference type="ARBA" id="ARBA00032380"/>
    </source>
</evidence>
<evidence type="ECO:0000256" key="12">
    <source>
        <dbReference type="RuleBase" id="RU004466"/>
    </source>
</evidence>
<keyword evidence="14" id="KW-1185">Reference proteome</keyword>
<proteinExistence type="inferred from homology"/>
<protein>
    <recommendedName>
        <fullName evidence="4">Farnesyl diphosphate synthase</fullName>
        <ecNumber evidence="3">2.5.1.10</ecNumber>
    </recommendedName>
    <alternativeName>
        <fullName evidence="10">(2E,6E)-farnesyl diphosphate synthase</fullName>
    </alternativeName>
    <alternativeName>
        <fullName evidence="9">Geranyltranstransferase</fullName>
    </alternativeName>
</protein>
<dbReference type="AlphaFoldDB" id="A0A4Z0H2Q4"/>
<keyword evidence="6" id="KW-0479">Metal-binding</keyword>
<dbReference type="CDD" id="cd00685">
    <property type="entry name" value="Trans_IPPS_HT"/>
    <property type="match status" value="1"/>
</dbReference>
<dbReference type="GO" id="GO:0016114">
    <property type="term" value="P:terpenoid biosynthetic process"/>
    <property type="evidence" value="ECO:0007669"/>
    <property type="project" value="UniProtKB-ARBA"/>
</dbReference>
<evidence type="ECO:0000256" key="4">
    <source>
        <dbReference type="ARBA" id="ARBA00015100"/>
    </source>
</evidence>
<sequence length="306" mass="34198">MENLSPSLFRRTSKLDLQQYLLEKRNLINHQLQSLVRDYSFPGRLQDAMHYSIEAGGKRLRPILLLATAEAFGANEQKALAVASGLEMIHTYSLIHDDLPSMDDDDMRRGMPTSHKKFDEATAILAGDALLTLSSQVIAEDTELTAEQRIHLIRELSKASGARGMVEGQMLDMQSENREITLEELEYVHRNKTGRLLNFAVMAGAYIGDASLEDMVEMEKMGEALGLIFQIQDDILDITGDADKIGKPVGSDEGNHKSTYPKLLGLDGAKEQKEYYVRVAEQSLEKAGVNESVLSELIDYLSRRDH</sequence>
<gene>
    <name evidence="13" type="ORF">E4663_04970</name>
</gene>
<dbReference type="STRING" id="192814.GCA_900166575_01394"/>
<dbReference type="EC" id="2.5.1.10" evidence="3"/>
<evidence type="ECO:0000256" key="3">
    <source>
        <dbReference type="ARBA" id="ARBA00012439"/>
    </source>
</evidence>
<keyword evidence="5 12" id="KW-0808">Transferase</keyword>
<dbReference type="RefSeq" id="WP_135326831.1">
    <property type="nucleotide sequence ID" value="NZ_SRJC01000001.1"/>
</dbReference>
<dbReference type="Pfam" id="PF00348">
    <property type="entry name" value="polyprenyl_synt"/>
    <property type="match status" value="1"/>
</dbReference>
<keyword evidence="8" id="KW-0414">Isoprene biosynthesis</keyword>
<dbReference type="SUPFAM" id="SSF48576">
    <property type="entry name" value="Terpenoid synthases"/>
    <property type="match status" value="1"/>
</dbReference>
<comment type="caution">
    <text evidence="13">The sequence shown here is derived from an EMBL/GenBank/DDBJ whole genome shotgun (WGS) entry which is preliminary data.</text>
</comment>
<evidence type="ECO:0000256" key="11">
    <source>
        <dbReference type="ARBA" id="ARBA00049399"/>
    </source>
</evidence>
<dbReference type="GO" id="GO:0046872">
    <property type="term" value="F:metal ion binding"/>
    <property type="evidence" value="ECO:0007669"/>
    <property type="project" value="UniProtKB-KW"/>
</dbReference>
<dbReference type="InterPro" id="IPR053378">
    <property type="entry name" value="Prenyl_diphosphate_synthase"/>
</dbReference>
<organism evidence="13 14">
    <name type="scientific">Halobacillus salinus</name>
    <dbReference type="NCBI Taxonomy" id="192814"/>
    <lineage>
        <taxon>Bacteria</taxon>
        <taxon>Bacillati</taxon>
        <taxon>Bacillota</taxon>
        <taxon>Bacilli</taxon>
        <taxon>Bacillales</taxon>
        <taxon>Bacillaceae</taxon>
        <taxon>Halobacillus</taxon>
    </lineage>
</organism>
<dbReference type="SFLD" id="SFLDS00005">
    <property type="entry name" value="Isoprenoid_Synthase_Type_I"/>
    <property type="match status" value="1"/>
</dbReference>
<keyword evidence="7" id="KW-0460">Magnesium</keyword>
<dbReference type="PANTHER" id="PTHR43281">
    <property type="entry name" value="FARNESYL DIPHOSPHATE SYNTHASE"/>
    <property type="match status" value="1"/>
</dbReference>
<dbReference type="NCBIfam" id="NF045485">
    <property type="entry name" value="FPPsyn"/>
    <property type="match status" value="1"/>
</dbReference>
<evidence type="ECO:0000313" key="13">
    <source>
        <dbReference type="EMBL" id="TGB04350.1"/>
    </source>
</evidence>
<dbReference type="SFLD" id="SFLDG01017">
    <property type="entry name" value="Polyprenyl_Transferase_Like"/>
    <property type="match status" value="1"/>
</dbReference>
<evidence type="ECO:0000256" key="7">
    <source>
        <dbReference type="ARBA" id="ARBA00022842"/>
    </source>
</evidence>
<dbReference type="PANTHER" id="PTHR43281:SF1">
    <property type="entry name" value="FARNESYL DIPHOSPHATE SYNTHASE"/>
    <property type="match status" value="1"/>
</dbReference>
<comment type="cofactor">
    <cofactor evidence="1">
        <name>Mg(2+)</name>
        <dbReference type="ChEBI" id="CHEBI:18420"/>
    </cofactor>
</comment>
<evidence type="ECO:0000256" key="5">
    <source>
        <dbReference type="ARBA" id="ARBA00022679"/>
    </source>
</evidence>
<dbReference type="GO" id="GO:0005737">
    <property type="term" value="C:cytoplasm"/>
    <property type="evidence" value="ECO:0007669"/>
    <property type="project" value="UniProtKB-ARBA"/>
</dbReference>
<evidence type="ECO:0000256" key="1">
    <source>
        <dbReference type="ARBA" id="ARBA00001946"/>
    </source>
</evidence>
<dbReference type="Gene3D" id="1.10.600.10">
    <property type="entry name" value="Farnesyl Diphosphate Synthase"/>
    <property type="match status" value="1"/>
</dbReference>
<evidence type="ECO:0000256" key="2">
    <source>
        <dbReference type="ARBA" id="ARBA00006706"/>
    </source>
</evidence>
<evidence type="ECO:0000256" key="8">
    <source>
        <dbReference type="ARBA" id="ARBA00023229"/>
    </source>
</evidence>
<dbReference type="PROSITE" id="PS00444">
    <property type="entry name" value="POLYPRENYL_SYNTHASE_2"/>
    <property type="match status" value="1"/>
</dbReference>
<dbReference type="FunFam" id="1.10.600.10:FF:000001">
    <property type="entry name" value="Geranylgeranyl diphosphate synthase"/>
    <property type="match status" value="1"/>
</dbReference>